<sequence>MIELMKLLNQKKRFADWNHCWERVLSHKEQQKFVEMYLNAYKDRVQKDNPEFMISVESKSQYLRILFDVLGRNWSNSKVMADLIDQMLNDFVIMDVENLNDNIISRLKSEEKHESVAMAFRYILKFIDETGTWSQSLANL</sequence>
<evidence type="ECO:0000313" key="2">
    <source>
        <dbReference type="Proteomes" id="UP000023152"/>
    </source>
</evidence>
<comment type="caution">
    <text evidence="1">The sequence shown here is derived from an EMBL/GenBank/DDBJ whole genome shotgun (WGS) entry which is preliminary data.</text>
</comment>
<proteinExistence type="predicted"/>
<name>X6L8A9_RETFI</name>
<evidence type="ECO:0000313" key="1">
    <source>
        <dbReference type="EMBL" id="ETN97720.1"/>
    </source>
</evidence>
<accession>X6L8A9</accession>
<dbReference type="AlphaFoldDB" id="X6L8A9"/>
<reference evidence="1 2" key="1">
    <citation type="journal article" date="2013" name="Curr. Biol.">
        <title>The Genome of the Foraminiferan Reticulomyxa filosa.</title>
        <authorList>
            <person name="Glockner G."/>
            <person name="Hulsmann N."/>
            <person name="Schleicher M."/>
            <person name="Noegel A.A."/>
            <person name="Eichinger L."/>
            <person name="Gallinger C."/>
            <person name="Pawlowski J."/>
            <person name="Sierra R."/>
            <person name="Euteneuer U."/>
            <person name="Pillet L."/>
            <person name="Moustafa A."/>
            <person name="Platzer M."/>
            <person name="Groth M."/>
            <person name="Szafranski K."/>
            <person name="Schliwa M."/>
        </authorList>
    </citation>
    <scope>NUCLEOTIDE SEQUENCE [LARGE SCALE GENOMIC DNA]</scope>
</reference>
<dbReference type="EMBL" id="ASPP01048822">
    <property type="protein sequence ID" value="ETN97720.1"/>
    <property type="molecule type" value="Genomic_DNA"/>
</dbReference>
<dbReference type="Proteomes" id="UP000023152">
    <property type="component" value="Unassembled WGS sequence"/>
</dbReference>
<organism evidence="1 2">
    <name type="scientific">Reticulomyxa filosa</name>
    <dbReference type="NCBI Taxonomy" id="46433"/>
    <lineage>
        <taxon>Eukaryota</taxon>
        <taxon>Sar</taxon>
        <taxon>Rhizaria</taxon>
        <taxon>Retaria</taxon>
        <taxon>Foraminifera</taxon>
        <taxon>Monothalamids</taxon>
        <taxon>Reticulomyxidae</taxon>
        <taxon>Reticulomyxa</taxon>
    </lineage>
</organism>
<gene>
    <name evidence="1" type="ORF">RFI_39805</name>
</gene>
<keyword evidence="2" id="KW-1185">Reference proteome</keyword>
<protein>
    <submittedName>
        <fullName evidence="1">Uncharacterized protein</fullName>
    </submittedName>
</protein>